<feature type="region of interest" description="Disordered" evidence="2">
    <location>
        <begin position="39"/>
        <end position="59"/>
    </location>
</feature>
<dbReference type="InterPro" id="IPR050249">
    <property type="entry name" value="Pseudomonas-type_ThrB"/>
</dbReference>
<keyword evidence="4" id="KW-0808">Transferase</keyword>
<dbReference type="PANTHER" id="PTHR21064">
    <property type="entry name" value="AMINOGLYCOSIDE PHOSPHOTRANSFERASE DOMAIN-CONTAINING PROTEIN-RELATED"/>
    <property type="match status" value="1"/>
</dbReference>
<dbReference type="RefSeq" id="WP_147093010.1">
    <property type="nucleotide sequence ID" value="NZ_BJVC01000002.1"/>
</dbReference>
<dbReference type="EMBL" id="BJVC01000002">
    <property type="protein sequence ID" value="GEL02007.1"/>
    <property type="molecule type" value="Genomic_DNA"/>
</dbReference>
<dbReference type="Pfam" id="PF01636">
    <property type="entry name" value="APH"/>
    <property type="match status" value="1"/>
</dbReference>
<evidence type="ECO:0000313" key="4">
    <source>
        <dbReference type="EMBL" id="GEL02007.1"/>
    </source>
</evidence>
<evidence type="ECO:0000256" key="2">
    <source>
        <dbReference type="SAM" id="MobiDB-lite"/>
    </source>
</evidence>
<dbReference type="Proteomes" id="UP000321405">
    <property type="component" value="Unassembled WGS sequence"/>
</dbReference>
<dbReference type="InterPro" id="IPR011009">
    <property type="entry name" value="Kinase-like_dom_sf"/>
</dbReference>
<protein>
    <submittedName>
        <fullName evidence="4">Aminoglycoside phosphotransferase</fullName>
    </submittedName>
</protein>
<accession>A0A511BNU1</accession>
<dbReference type="OrthoDB" id="3266537at2"/>
<reference evidence="4 5" key="1">
    <citation type="submission" date="2019-07" db="EMBL/GenBank/DDBJ databases">
        <title>Whole genome shotgun sequence of Swaminathania salitolerans NBRC 104436.</title>
        <authorList>
            <person name="Hosoyama A."/>
            <person name="Uohara A."/>
            <person name="Ohji S."/>
            <person name="Ichikawa N."/>
        </authorList>
    </citation>
    <scope>NUCLEOTIDE SEQUENCE [LARGE SCALE GENOMIC DNA]</scope>
    <source>
        <strain evidence="4 5">NBRC 104436</strain>
    </source>
</reference>
<dbReference type="InterPro" id="IPR002575">
    <property type="entry name" value="Aminoglycoside_PTrfase"/>
</dbReference>
<name>A0A511BNU1_9PROT</name>
<evidence type="ECO:0000259" key="3">
    <source>
        <dbReference type="Pfam" id="PF01636"/>
    </source>
</evidence>
<dbReference type="PANTHER" id="PTHR21064:SF6">
    <property type="entry name" value="AMINOGLYCOSIDE PHOSPHOTRANSFERASE DOMAIN-CONTAINING PROTEIN"/>
    <property type="match status" value="1"/>
</dbReference>
<comment type="caution">
    <text evidence="4">The sequence shown here is derived from an EMBL/GenBank/DDBJ whole genome shotgun (WGS) entry which is preliminary data.</text>
</comment>
<gene>
    <name evidence="4" type="ORF">SSA02_11700</name>
</gene>
<organism evidence="4 5">
    <name type="scientific">Swaminathania salitolerans</name>
    <dbReference type="NCBI Taxonomy" id="182838"/>
    <lineage>
        <taxon>Bacteria</taxon>
        <taxon>Pseudomonadati</taxon>
        <taxon>Pseudomonadota</taxon>
        <taxon>Alphaproteobacteria</taxon>
        <taxon>Acetobacterales</taxon>
        <taxon>Acetobacteraceae</taxon>
        <taxon>Swaminathania</taxon>
    </lineage>
</organism>
<evidence type="ECO:0000313" key="5">
    <source>
        <dbReference type="Proteomes" id="UP000321405"/>
    </source>
</evidence>
<dbReference type="GO" id="GO:0009088">
    <property type="term" value="P:threonine biosynthetic process"/>
    <property type="evidence" value="ECO:0007669"/>
    <property type="project" value="TreeGrafter"/>
</dbReference>
<dbReference type="SUPFAM" id="SSF56112">
    <property type="entry name" value="Protein kinase-like (PK-like)"/>
    <property type="match status" value="1"/>
</dbReference>
<proteinExistence type="inferred from homology"/>
<keyword evidence="5" id="KW-1185">Reference proteome</keyword>
<dbReference type="Gene3D" id="3.90.1200.10">
    <property type="match status" value="1"/>
</dbReference>
<evidence type="ECO:0000256" key="1">
    <source>
        <dbReference type="ARBA" id="ARBA00038240"/>
    </source>
</evidence>
<dbReference type="AlphaFoldDB" id="A0A511BNU1"/>
<dbReference type="GO" id="GO:0004413">
    <property type="term" value="F:homoserine kinase activity"/>
    <property type="evidence" value="ECO:0007669"/>
    <property type="project" value="TreeGrafter"/>
</dbReference>
<feature type="domain" description="Aminoglycoside phosphotransferase" evidence="3">
    <location>
        <begin position="75"/>
        <end position="262"/>
    </location>
</feature>
<sequence length="427" mass="47047">MENAGDHDAPGQFGLWKKHAERDWPALTEQEIASVLAPASPDSAATGDRHPSPSCDKTAPFWHSERPFSAAALIVRQGAPDVIVKRHHHGLRSRETLQTEHALIRHLHGRGLPVALPLALANGEDVTCEDPWVYEAFPRLSGRDLYRDRMSWDPYFSVAQARAAGQALARYHDAATGFEAPDRADTPLVSALAPLLGTQPESALRRWVAAQPALEGALDRHDPHGRWLAALAPHLHRAAQKPDSFPSLWGHGDWHGSNLIWPDEIAGGGTDAAPHPDADIVAPCPFDFGMADRTTRPFDIAVALERSMFGWLSPEAGSYRVEWEQIDAFLSGYDRLWPLSGRLCKAIATMLPLAHVTFACSEIWYYDTLLGREDDARTALEDYLIAHAAWFSSPDGRAACDHIARWEARSQKAHRQDAPPGKGRFAG</sequence>
<comment type="similarity">
    <text evidence="1">Belongs to the pseudomonas-type ThrB family.</text>
</comment>